<dbReference type="GO" id="GO:0005576">
    <property type="term" value="C:extracellular region"/>
    <property type="evidence" value="ECO:0007669"/>
    <property type="project" value="UniProtKB-SubCell"/>
</dbReference>
<accession>A0A9W2ZH58</accession>
<dbReference type="InterPro" id="IPR000884">
    <property type="entry name" value="TSP1_rpt"/>
</dbReference>
<dbReference type="FunFam" id="2.20.100.10:FF:000005">
    <property type="entry name" value="ADAM metallopeptidase with thrombospondin type 1 motif 9"/>
    <property type="match status" value="2"/>
</dbReference>
<gene>
    <name evidence="11 12" type="primary">LOC106070965</name>
</gene>
<keyword evidence="4" id="KW-0677">Repeat</keyword>
<dbReference type="InterPro" id="IPR010294">
    <property type="entry name" value="ADAMTS_spacer1"/>
</dbReference>
<dbReference type="PRINTS" id="PR01857">
    <property type="entry name" value="ADAMTSFAMILY"/>
</dbReference>
<evidence type="ECO:0000256" key="5">
    <source>
        <dbReference type="ARBA" id="ARBA00023157"/>
    </source>
</evidence>
<feature type="compositionally biased region" description="Basic and acidic residues" evidence="7">
    <location>
        <begin position="520"/>
        <end position="536"/>
    </location>
</feature>
<protein>
    <submittedName>
        <fullName evidence="11 12">Thrombospondin type-1 domain-containing protein 4-like</fullName>
    </submittedName>
</protein>
<dbReference type="InterPro" id="IPR013273">
    <property type="entry name" value="ADAMTS/ADAMTS-like"/>
</dbReference>
<dbReference type="PROSITE" id="PS50900">
    <property type="entry name" value="PLAC"/>
    <property type="match status" value="1"/>
</dbReference>
<dbReference type="OrthoDB" id="5950222at2759"/>
<evidence type="ECO:0000256" key="8">
    <source>
        <dbReference type="SAM" id="SignalP"/>
    </source>
</evidence>
<dbReference type="Pfam" id="PF19236">
    <property type="entry name" value="ADAMTS_CR_3"/>
    <property type="match status" value="1"/>
</dbReference>
<dbReference type="SMART" id="SM00209">
    <property type="entry name" value="TSP1"/>
    <property type="match status" value="7"/>
</dbReference>
<feature type="region of interest" description="Disordered" evidence="7">
    <location>
        <begin position="520"/>
        <end position="546"/>
    </location>
</feature>
<dbReference type="GO" id="GO:0031012">
    <property type="term" value="C:extracellular matrix"/>
    <property type="evidence" value="ECO:0007669"/>
    <property type="project" value="TreeGrafter"/>
</dbReference>
<keyword evidence="2" id="KW-0964">Secreted</keyword>
<comment type="subcellular location">
    <subcellularLocation>
        <location evidence="1">Secreted</location>
    </subcellularLocation>
</comment>
<dbReference type="GO" id="GO:0004222">
    <property type="term" value="F:metalloendopeptidase activity"/>
    <property type="evidence" value="ECO:0007669"/>
    <property type="project" value="TreeGrafter"/>
</dbReference>
<evidence type="ECO:0000256" key="4">
    <source>
        <dbReference type="ARBA" id="ARBA00022737"/>
    </source>
</evidence>
<feature type="domain" description="PLAC" evidence="9">
    <location>
        <begin position="927"/>
        <end position="966"/>
    </location>
</feature>
<feature type="region of interest" description="Disordered" evidence="7">
    <location>
        <begin position="313"/>
        <end position="346"/>
    </location>
</feature>
<dbReference type="SUPFAM" id="SSF82895">
    <property type="entry name" value="TSP-1 type 1 repeat"/>
    <property type="match status" value="6"/>
</dbReference>
<dbReference type="Pfam" id="PF19030">
    <property type="entry name" value="TSP1_ADAMTS"/>
    <property type="match status" value="6"/>
</dbReference>
<dbReference type="RefSeq" id="XP_055874250.1">
    <property type="nucleotide sequence ID" value="XM_056018275.1"/>
</dbReference>
<feature type="disulfide bond" evidence="6">
    <location>
        <begin position="55"/>
        <end position="67"/>
    </location>
</feature>
<feature type="disulfide bond" evidence="6">
    <location>
        <begin position="44"/>
        <end position="82"/>
    </location>
</feature>
<dbReference type="Pfam" id="PF08686">
    <property type="entry name" value="PLAC"/>
    <property type="match status" value="1"/>
</dbReference>
<dbReference type="GO" id="GO:0006508">
    <property type="term" value="P:proteolysis"/>
    <property type="evidence" value="ECO:0007669"/>
    <property type="project" value="TreeGrafter"/>
</dbReference>
<feature type="compositionally biased region" description="Polar residues" evidence="7">
    <location>
        <begin position="537"/>
        <end position="546"/>
    </location>
</feature>
<dbReference type="InterPro" id="IPR050439">
    <property type="entry name" value="ADAMTS_ADAMTS-like"/>
</dbReference>
<keyword evidence="10" id="KW-1185">Reference proteome</keyword>
<evidence type="ECO:0000256" key="1">
    <source>
        <dbReference type="ARBA" id="ARBA00004613"/>
    </source>
</evidence>
<dbReference type="GeneID" id="106070965"/>
<dbReference type="PANTHER" id="PTHR13723">
    <property type="entry name" value="ADAMTS A DISINTEGRIN AND METALLOPROTEASE WITH THROMBOSPONDIN MOTIFS PROTEASE"/>
    <property type="match status" value="1"/>
</dbReference>
<evidence type="ECO:0000313" key="10">
    <source>
        <dbReference type="Proteomes" id="UP001165740"/>
    </source>
</evidence>
<feature type="compositionally biased region" description="Basic and acidic residues" evidence="7">
    <location>
        <begin position="331"/>
        <end position="346"/>
    </location>
</feature>
<evidence type="ECO:0000256" key="7">
    <source>
        <dbReference type="SAM" id="MobiDB-lite"/>
    </source>
</evidence>
<dbReference type="Pfam" id="PF05986">
    <property type="entry name" value="ADAMTS_spacer1"/>
    <property type="match status" value="1"/>
</dbReference>
<evidence type="ECO:0000313" key="11">
    <source>
        <dbReference type="RefSeq" id="XP_055874242.1"/>
    </source>
</evidence>
<feature type="region of interest" description="Disordered" evidence="7">
    <location>
        <begin position="385"/>
        <end position="413"/>
    </location>
</feature>
<dbReference type="InterPro" id="IPR045371">
    <property type="entry name" value="ADAMTS_CR_3"/>
</dbReference>
<evidence type="ECO:0000256" key="3">
    <source>
        <dbReference type="ARBA" id="ARBA00022729"/>
    </source>
</evidence>
<dbReference type="Pfam" id="PF00090">
    <property type="entry name" value="TSP_1"/>
    <property type="match status" value="1"/>
</dbReference>
<dbReference type="GO" id="GO:0030198">
    <property type="term" value="P:extracellular matrix organization"/>
    <property type="evidence" value="ECO:0007669"/>
    <property type="project" value="InterPro"/>
</dbReference>
<dbReference type="OMA" id="SQRRCMH"/>
<evidence type="ECO:0000259" key="9">
    <source>
        <dbReference type="PROSITE" id="PS50900"/>
    </source>
</evidence>
<dbReference type="PANTHER" id="PTHR13723:SF281">
    <property type="entry name" value="PAPILIN"/>
    <property type="match status" value="1"/>
</dbReference>
<evidence type="ECO:0000256" key="6">
    <source>
        <dbReference type="PIRSR" id="PIRSR613273-3"/>
    </source>
</evidence>
<dbReference type="RefSeq" id="XP_055874242.1">
    <property type="nucleotide sequence ID" value="XM_056018267.1"/>
</dbReference>
<evidence type="ECO:0000256" key="2">
    <source>
        <dbReference type="ARBA" id="ARBA00022525"/>
    </source>
</evidence>
<dbReference type="InterPro" id="IPR010909">
    <property type="entry name" value="PLAC"/>
</dbReference>
<sequence>MALTRCFLIFVSLTCYTSATSESVNRITRDWGPWTTWSSCSHSCGYGTAYRIRRCHVAHRQGREQVCQGPSKQYQICNNRRCNDDQRSDYRTRECAKQNNVYYGHKTYVWEPYINSAAPCELSCKSVGHGYYARFKEVVDDGVICNEENTAVCMEGKCLHTGCDGVLGSKTPVDHCGVCGGDGSSCRFIRGIFTRTHLPIRAYSEVTTIPAGARNINITELSRSRNHLALSTSKGYFLNGGLRLQGEGQVHGAGTTFSYRTGSLGCNGECLQAGGPLNSSVKVEVISFGRNPGISYEFSVDQGSQVLVSGQPVLPKATNDDHRQLAVPESSRGDAEQRDEEPNRLRLEIIPRIRHGKAPIDATEHNVKKQFHQLQQHHHRRHQHVVHSTTPPPPAPGTKGPLQIDKSSGQKWEESRKIISAPYHGSPREKDRVHAKGDNTTFVYKHYYHTNELDDLGDVPMISTEDKDFNEAKEPTWLENDDNFDDDRLAEFSSTTQYYPPQQSSFPAVIAASLINQREKSQHASADRYHSSHDNRPTGSQDGKQSYSWRISGLTECSEPCGGGLQEPRLVCVREGSQIEVIPENCDESRKPSTSLISCNTQPCGARWHLHEWSPCSVTCGRGLQKRVIECQKRISPTLTISVSASSCPQPQPPSRQYCQLEPCFMWRASNWTKCSVECGFGQRKRHIQCVDGNSKNVSEKLCTQIKPDTEEICNMGSCAQGWFYSKWSEECSSKCGRGHYTRDVYCLAPDGSKLEEAKCGKSSKPHEQKSCKASTPCGGQWFAGPWSQCNMTCGSKSYRHREVFCIKHHGNRIHHIVKDHNCLKEDKPVQVEACGLLADCKPEWYMTAWTECTKSCGTGVKTREIKCLDGNLIQSADCDKSQKPSRRQPCNTKPCISNRVEIPTKEVTTSVDYLQMDWSAPVASTEHFSCSDSEDLRWCQLARRARLCHYQHYKKICCHTCHSLDPKPH</sequence>
<proteinExistence type="predicted"/>
<dbReference type="PROSITE" id="PS50092">
    <property type="entry name" value="TSP1"/>
    <property type="match status" value="6"/>
</dbReference>
<dbReference type="AlphaFoldDB" id="A0A9W2ZH58"/>
<evidence type="ECO:0000313" key="12">
    <source>
        <dbReference type="RefSeq" id="XP_055874250.1"/>
    </source>
</evidence>
<reference evidence="11 12" key="1">
    <citation type="submission" date="2025-04" db="UniProtKB">
        <authorList>
            <consortium name="RefSeq"/>
        </authorList>
    </citation>
    <scope>IDENTIFICATION</scope>
</reference>
<feature type="chain" id="PRO_5044702629" evidence="8">
    <location>
        <begin position="20"/>
        <end position="970"/>
    </location>
</feature>
<feature type="disulfide bond" evidence="6">
    <location>
        <begin position="40"/>
        <end position="77"/>
    </location>
</feature>
<keyword evidence="5 6" id="KW-1015">Disulfide bond</keyword>
<organism evidence="10 12">
    <name type="scientific">Biomphalaria glabrata</name>
    <name type="common">Bloodfluke planorb</name>
    <name type="synonym">Freshwater snail</name>
    <dbReference type="NCBI Taxonomy" id="6526"/>
    <lineage>
        <taxon>Eukaryota</taxon>
        <taxon>Metazoa</taxon>
        <taxon>Spiralia</taxon>
        <taxon>Lophotrochozoa</taxon>
        <taxon>Mollusca</taxon>
        <taxon>Gastropoda</taxon>
        <taxon>Heterobranchia</taxon>
        <taxon>Euthyneura</taxon>
        <taxon>Panpulmonata</taxon>
        <taxon>Hygrophila</taxon>
        <taxon>Lymnaeoidea</taxon>
        <taxon>Planorbidae</taxon>
        <taxon>Biomphalaria</taxon>
    </lineage>
</organism>
<dbReference type="Proteomes" id="UP001165740">
    <property type="component" value="Chromosome 1"/>
</dbReference>
<dbReference type="Gene3D" id="2.20.100.10">
    <property type="entry name" value="Thrombospondin type-1 (TSP1) repeat"/>
    <property type="match status" value="6"/>
</dbReference>
<feature type="signal peptide" evidence="8">
    <location>
        <begin position="1"/>
        <end position="19"/>
    </location>
</feature>
<keyword evidence="3 8" id="KW-0732">Signal</keyword>
<dbReference type="InterPro" id="IPR036383">
    <property type="entry name" value="TSP1_rpt_sf"/>
</dbReference>
<name>A0A9W2ZH58_BIOGL</name>
<dbReference type="Gene3D" id="2.60.120.830">
    <property type="match status" value="1"/>
</dbReference>